<comment type="caution">
    <text evidence="2">The sequence shown here is derived from an EMBL/GenBank/DDBJ whole genome shotgun (WGS) entry which is preliminary data.</text>
</comment>
<proteinExistence type="predicted"/>
<dbReference type="AlphaFoldDB" id="A0A3N1PGK2"/>
<reference evidence="2 3" key="1">
    <citation type="submission" date="2018-11" db="EMBL/GenBank/DDBJ databases">
        <title>Genomic Encyclopedia of Type Strains, Phase IV (KMG-IV): sequencing the most valuable type-strain genomes for metagenomic binning, comparative biology and taxonomic classification.</title>
        <authorList>
            <person name="Goeker M."/>
        </authorList>
    </citation>
    <scope>NUCLEOTIDE SEQUENCE [LARGE SCALE GENOMIC DNA]</scope>
    <source>
        <strain evidence="2 3">DSM 21945</strain>
    </source>
</reference>
<protein>
    <submittedName>
        <fullName evidence="2">Uncharacterized protein DUF4826</fullName>
    </submittedName>
</protein>
<evidence type="ECO:0000256" key="1">
    <source>
        <dbReference type="SAM" id="MobiDB-lite"/>
    </source>
</evidence>
<keyword evidence="3" id="KW-1185">Reference proteome</keyword>
<dbReference type="Proteomes" id="UP000268033">
    <property type="component" value="Unassembled WGS sequence"/>
</dbReference>
<sequence>MAEQQENGQGQAPQITDEQRRELEAQWVRDSLQKANSYLAKKGIMPQGVRQADSRILPPLMAVWRIKARENNRVSDYWVISGNLPTDHVPLSVAPNAREAVRHFSFNWQLQAENIAKGPGRADPVQMNFARLLVNRAEGLYGIFNDPALWQNEPA</sequence>
<dbReference type="STRING" id="584787.GCA_001247655_02120"/>
<dbReference type="RefSeq" id="WP_050660647.1">
    <property type="nucleotide sequence ID" value="NZ_JBLXEP010000018.1"/>
</dbReference>
<dbReference type="OrthoDB" id="3078260at2"/>
<dbReference type="InterPro" id="IPR032251">
    <property type="entry name" value="DUF4826"/>
</dbReference>
<evidence type="ECO:0000313" key="2">
    <source>
        <dbReference type="EMBL" id="ROQ27705.1"/>
    </source>
</evidence>
<feature type="region of interest" description="Disordered" evidence="1">
    <location>
        <begin position="1"/>
        <end position="21"/>
    </location>
</feature>
<gene>
    <name evidence="2" type="ORF">EDC28_104364</name>
</gene>
<name>A0A3N1PGK2_9GAMM</name>
<dbReference type="Pfam" id="PF16108">
    <property type="entry name" value="DUF4826"/>
    <property type="match status" value="1"/>
</dbReference>
<accession>A0A3N1PGK2</accession>
<organism evidence="2 3">
    <name type="scientific">Gallaecimonas pentaromativorans</name>
    <dbReference type="NCBI Taxonomy" id="584787"/>
    <lineage>
        <taxon>Bacteria</taxon>
        <taxon>Pseudomonadati</taxon>
        <taxon>Pseudomonadota</taxon>
        <taxon>Gammaproteobacteria</taxon>
        <taxon>Enterobacterales</taxon>
        <taxon>Gallaecimonadaceae</taxon>
        <taxon>Gallaecimonas</taxon>
    </lineage>
</organism>
<dbReference type="EMBL" id="RJUL01000004">
    <property type="protein sequence ID" value="ROQ27705.1"/>
    <property type="molecule type" value="Genomic_DNA"/>
</dbReference>
<feature type="compositionally biased region" description="Polar residues" evidence="1">
    <location>
        <begin position="1"/>
        <end position="16"/>
    </location>
</feature>
<evidence type="ECO:0000313" key="3">
    <source>
        <dbReference type="Proteomes" id="UP000268033"/>
    </source>
</evidence>